<organism evidence="2 3">
    <name type="scientific">Marchantia polymorpha</name>
    <name type="common">Common liverwort</name>
    <name type="synonym">Marchantia aquatica</name>
    <dbReference type="NCBI Taxonomy" id="3197"/>
    <lineage>
        <taxon>Eukaryota</taxon>
        <taxon>Viridiplantae</taxon>
        <taxon>Streptophyta</taxon>
        <taxon>Embryophyta</taxon>
        <taxon>Marchantiophyta</taxon>
        <taxon>Marchantiopsida</taxon>
        <taxon>Marchantiidae</taxon>
        <taxon>Marchantiales</taxon>
        <taxon>Marchantiaceae</taxon>
        <taxon>Marchantia</taxon>
    </lineage>
</organism>
<dbReference type="AlphaFoldDB" id="A0A2R6VXS6"/>
<name>A0A2R6VXS6_MARPO</name>
<evidence type="ECO:0000256" key="1">
    <source>
        <dbReference type="SAM" id="Phobius"/>
    </source>
</evidence>
<dbReference type="OrthoDB" id="672127at2759"/>
<proteinExistence type="predicted"/>
<reference evidence="3" key="1">
    <citation type="journal article" date="2017" name="Cell">
        <title>Insights into land plant evolution garnered from the Marchantia polymorpha genome.</title>
        <authorList>
            <person name="Bowman J.L."/>
            <person name="Kohchi T."/>
            <person name="Yamato K.T."/>
            <person name="Jenkins J."/>
            <person name="Shu S."/>
            <person name="Ishizaki K."/>
            <person name="Yamaoka S."/>
            <person name="Nishihama R."/>
            <person name="Nakamura Y."/>
            <person name="Berger F."/>
            <person name="Adam C."/>
            <person name="Aki S.S."/>
            <person name="Althoff F."/>
            <person name="Araki T."/>
            <person name="Arteaga-Vazquez M.A."/>
            <person name="Balasubrmanian S."/>
            <person name="Barry K."/>
            <person name="Bauer D."/>
            <person name="Boehm C.R."/>
            <person name="Briginshaw L."/>
            <person name="Caballero-Perez J."/>
            <person name="Catarino B."/>
            <person name="Chen F."/>
            <person name="Chiyoda S."/>
            <person name="Chovatia M."/>
            <person name="Davies K.M."/>
            <person name="Delmans M."/>
            <person name="Demura T."/>
            <person name="Dierschke T."/>
            <person name="Dolan L."/>
            <person name="Dorantes-Acosta A.E."/>
            <person name="Eklund D.M."/>
            <person name="Florent S.N."/>
            <person name="Flores-Sandoval E."/>
            <person name="Fujiyama A."/>
            <person name="Fukuzawa H."/>
            <person name="Galik B."/>
            <person name="Grimanelli D."/>
            <person name="Grimwood J."/>
            <person name="Grossniklaus U."/>
            <person name="Hamada T."/>
            <person name="Haseloff J."/>
            <person name="Hetherington A.J."/>
            <person name="Higo A."/>
            <person name="Hirakawa Y."/>
            <person name="Hundley H.N."/>
            <person name="Ikeda Y."/>
            <person name="Inoue K."/>
            <person name="Inoue S.I."/>
            <person name="Ishida S."/>
            <person name="Jia Q."/>
            <person name="Kakita M."/>
            <person name="Kanazawa T."/>
            <person name="Kawai Y."/>
            <person name="Kawashima T."/>
            <person name="Kennedy M."/>
            <person name="Kinose K."/>
            <person name="Kinoshita T."/>
            <person name="Kohara Y."/>
            <person name="Koide E."/>
            <person name="Komatsu K."/>
            <person name="Kopischke S."/>
            <person name="Kubo M."/>
            <person name="Kyozuka J."/>
            <person name="Lagercrantz U."/>
            <person name="Lin S.S."/>
            <person name="Lindquist E."/>
            <person name="Lipzen A.M."/>
            <person name="Lu C.W."/>
            <person name="De Luna E."/>
            <person name="Martienssen R.A."/>
            <person name="Minamino N."/>
            <person name="Mizutani M."/>
            <person name="Mizutani M."/>
            <person name="Mochizuki N."/>
            <person name="Monte I."/>
            <person name="Mosher R."/>
            <person name="Nagasaki H."/>
            <person name="Nakagami H."/>
            <person name="Naramoto S."/>
            <person name="Nishitani K."/>
            <person name="Ohtani M."/>
            <person name="Okamoto T."/>
            <person name="Okumura M."/>
            <person name="Phillips J."/>
            <person name="Pollak B."/>
            <person name="Reinders A."/>
            <person name="Rovekamp M."/>
            <person name="Sano R."/>
            <person name="Sawa S."/>
            <person name="Schmid M.W."/>
            <person name="Shirakawa M."/>
            <person name="Solano R."/>
            <person name="Spunde A."/>
            <person name="Suetsugu N."/>
            <person name="Sugano S."/>
            <person name="Sugiyama A."/>
            <person name="Sun R."/>
            <person name="Suzuki Y."/>
            <person name="Takenaka M."/>
            <person name="Takezawa D."/>
            <person name="Tomogane H."/>
            <person name="Tsuzuki M."/>
            <person name="Ueda T."/>
            <person name="Umeda M."/>
            <person name="Ward J.M."/>
            <person name="Watanabe Y."/>
            <person name="Yazaki K."/>
            <person name="Yokoyama R."/>
            <person name="Yoshitake Y."/>
            <person name="Yotsui I."/>
            <person name="Zachgo S."/>
            <person name="Schmutz J."/>
        </authorList>
    </citation>
    <scope>NUCLEOTIDE SEQUENCE [LARGE SCALE GENOMIC DNA]</scope>
    <source>
        <strain evidence="3">Tak-1</strain>
    </source>
</reference>
<dbReference type="EMBL" id="KZ774171">
    <property type="protein sequence ID" value="PTQ26407.1"/>
    <property type="molecule type" value="Genomic_DNA"/>
</dbReference>
<keyword evidence="3" id="KW-1185">Reference proteome</keyword>
<evidence type="ECO:0000313" key="3">
    <source>
        <dbReference type="Proteomes" id="UP000244005"/>
    </source>
</evidence>
<dbReference type="InterPro" id="IPR004158">
    <property type="entry name" value="DUF247_pln"/>
</dbReference>
<accession>A0A2R6VXS6</accession>
<dbReference type="Proteomes" id="UP000244005">
    <property type="component" value="Unassembled WGS sequence"/>
</dbReference>
<dbReference type="PANTHER" id="PTHR31170">
    <property type="entry name" value="BNAC04G53230D PROTEIN"/>
    <property type="match status" value="1"/>
</dbReference>
<dbReference type="OMA" id="DWHETTM"/>
<keyword evidence="1" id="KW-0472">Membrane</keyword>
<dbReference type="Pfam" id="PF03140">
    <property type="entry name" value="DUF247"/>
    <property type="match status" value="1"/>
</dbReference>
<evidence type="ECO:0000313" key="2">
    <source>
        <dbReference type="EMBL" id="PTQ26407.1"/>
    </source>
</evidence>
<dbReference type="PANTHER" id="PTHR31170:SF25">
    <property type="entry name" value="BNAA09G04570D PROTEIN"/>
    <property type="match status" value="1"/>
</dbReference>
<sequence length="566" mass="64907">MAAQVSEESNDRTSASADGEEKWTHVIRIDEELKRVAENMAWKVGAGARVAEPTIIRAPHAFRQHAEFGYEFSYDPVCMRLGLYNRGALLAPTAAETCRMEVAIAFLKKLNERRVELRLSPIDWHEMCARVVPSPARVRQLWSDAPSDMTDDDVRHLLAIDAVFMLCFFQFLGDKFPQVQALDWHETTMWMQQDIMPDFLLMENQIPLVLIQNALALALEGEHREHAELDRAINSRSDLVCAEDFHPELLELLSWVLKCAMFRAGLPGFYDKFVPRSQIVSSDHLLDLVYRVVAKKYRIPDVVIDDNPRPGSNSTRSVGALIRCGEKSAYFFQKLMIYLRHLQCVLPTRLVAAFGSRSLDVREDPLRIYHFIPTASKLRKAGIAVKGLKDATIWDYKTEQGLFTDTLWIPKLEIWDSTANSLRNLLLMEMRPQSPLNRGQPLLEYLNLLNQLVDTREDVEILCGNTDDYVIFNAVGDAGIVAKVINDLGRGCILREYSPRFVEFCKEVQQCYKRRRKRWLWQFVETYLNKPWKIASLLGAILLLVLTALQTIYSMLSFYGIQTLSD</sequence>
<feature type="transmembrane region" description="Helical" evidence="1">
    <location>
        <begin position="537"/>
        <end position="561"/>
    </location>
</feature>
<keyword evidence="1" id="KW-1133">Transmembrane helix</keyword>
<keyword evidence="1" id="KW-0812">Transmembrane</keyword>
<gene>
    <name evidence="2" type="ORF">MARPO_1940s0001</name>
</gene>
<protein>
    <submittedName>
        <fullName evidence="2">Uncharacterized protein</fullName>
    </submittedName>
</protein>